<evidence type="ECO:0000256" key="4">
    <source>
        <dbReference type="ARBA" id="ARBA00038222"/>
    </source>
</evidence>
<evidence type="ECO:0000256" key="3">
    <source>
        <dbReference type="ARBA" id="ARBA00023319"/>
    </source>
</evidence>
<gene>
    <name evidence="6" type="ORF">A6R68_06615</name>
</gene>
<dbReference type="Pfam" id="PF07686">
    <property type="entry name" value="V-set"/>
    <property type="match status" value="1"/>
</dbReference>
<evidence type="ECO:0000256" key="2">
    <source>
        <dbReference type="ARBA" id="ARBA00023180"/>
    </source>
</evidence>
<dbReference type="InterPro" id="IPR036179">
    <property type="entry name" value="Ig-like_dom_sf"/>
</dbReference>
<evidence type="ECO:0000313" key="6">
    <source>
        <dbReference type="EMBL" id="OBS64866.1"/>
    </source>
</evidence>
<dbReference type="Gene3D" id="2.60.40.10">
    <property type="entry name" value="Immunoglobulins"/>
    <property type="match status" value="1"/>
</dbReference>
<dbReference type="AlphaFoldDB" id="A0A1A6GF59"/>
<protein>
    <recommendedName>
        <fullName evidence="5">Immunoglobulin V-set domain-containing protein</fullName>
    </recommendedName>
</protein>
<evidence type="ECO:0000256" key="1">
    <source>
        <dbReference type="ARBA" id="ARBA00022729"/>
    </source>
</evidence>
<feature type="non-terminal residue" evidence="6">
    <location>
        <position position="214"/>
    </location>
</feature>
<keyword evidence="1" id="KW-0732">Signal</keyword>
<feature type="non-terminal residue" evidence="6">
    <location>
        <position position="1"/>
    </location>
</feature>
<sequence length="214" mass="23387">ALQLSSHVTKTVSPTQQRRFTISEHSGLPESAWESSSGWFPKTHFGGGGYRDQHWMKEAFARVRSLTGGHLLPVVCTALLPKATIASDNSSPIEASLLTCRHLSISDYVTMKSVPPQVANGDNVLLIVHNLPEDLVTFAWFKGETGMNLGIAIYSLDKDSSMPGPGYSGRETLYCNGSLLLQNVNEKDTGLYTLQTLGRHGDVLSTTTMHLHVY</sequence>
<dbReference type="Proteomes" id="UP000092124">
    <property type="component" value="Unassembled WGS sequence"/>
</dbReference>
<dbReference type="InterPro" id="IPR013106">
    <property type="entry name" value="Ig_V-set"/>
</dbReference>
<accession>A0A1A6GF59</accession>
<feature type="domain" description="Immunoglobulin V-set" evidence="5">
    <location>
        <begin position="115"/>
        <end position="214"/>
    </location>
</feature>
<name>A0A1A6GF59_NEOLE</name>
<keyword evidence="3" id="KW-0393">Immunoglobulin domain</keyword>
<dbReference type="GO" id="GO:0005886">
    <property type="term" value="C:plasma membrane"/>
    <property type="evidence" value="ECO:0007669"/>
    <property type="project" value="TreeGrafter"/>
</dbReference>
<dbReference type="FunFam" id="2.60.40.10:FF:000340">
    <property type="entry name" value="Carcinoembryonic antigen-related cell adhesion molecule 1"/>
    <property type="match status" value="1"/>
</dbReference>
<dbReference type="PANTHER" id="PTHR44427:SF4">
    <property type="entry name" value="PREGNANCY SPECIFIC BETA-1-GLYCOPROTEIN 18-RELATED"/>
    <property type="match status" value="1"/>
</dbReference>
<dbReference type="GO" id="GO:0002682">
    <property type="term" value="P:regulation of immune system process"/>
    <property type="evidence" value="ECO:0007669"/>
    <property type="project" value="TreeGrafter"/>
</dbReference>
<dbReference type="InterPro" id="IPR050831">
    <property type="entry name" value="CEA_cell_adhesion"/>
</dbReference>
<keyword evidence="7" id="KW-1185">Reference proteome</keyword>
<reference evidence="6 7" key="1">
    <citation type="submission" date="2016-06" db="EMBL/GenBank/DDBJ databases">
        <title>The Draft Genome Sequence and Annotation of the Desert Woodrat Neotoma lepida.</title>
        <authorList>
            <person name="Campbell M."/>
            <person name="Oakeson K.F."/>
            <person name="Yandell M."/>
            <person name="Halpert J.R."/>
            <person name="Dearing D."/>
        </authorList>
    </citation>
    <scope>NUCLEOTIDE SEQUENCE [LARGE SCALE GENOMIC DNA]</scope>
    <source>
        <strain evidence="6">417</strain>
        <tissue evidence="6">Liver</tissue>
    </source>
</reference>
<organism evidence="6 7">
    <name type="scientific">Neotoma lepida</name>
    <name type="common">Desert woodrat</name>
    <dbReference type="NCBI Taxonomy" id="56216"/>
    <lineage>
        <taxon>Eukaryota</taxon>
        <taxon>Metazoa</taxon>
        <taxon>Chordata</taxon>
        <taxon>Craniata</taxon>
        <taxon>Vertebrata</taxon>
        <taxon>Euteleostomi</taxon>
        <taxon>Mammalia</taxon>
        <taxon>Eutheria</taxon>
        <taxon>Euarchontoglires</taxon>
        <taxon>Glires</taxon>
        <taxon>Rodentia</taxon>
        <taxon>Myomorpha</taxon>
        <taxon>Muroidea</taxon>
        <taxon>Cricetidae</taxon>
        <taxon>Neotominae</taxon>
        <taxon>Neotoma</taxon>
    </lineage>
</organism>
<dbReference type="InterPro" id="IPR013783">
    <property type="entry name" value="Ig-like_fold"/>
</dbReference>
<dbReference type="GO" id="GO:0009986">
    <property type="term" value="C:cell surface"/>
    <property type="evidence" value="ECO:0007669"/>
    <property type="project" value="TreeGrafter"/>
</dbReference>
<comment type="similarity">
    <text evidence="4">Belongs to the immunoglobulin superfamily. CEA family.</text>
</comment>
<dbReference type="PANTHER" id="PTHR44427">
    <property type="entry name" value="CARCINOEMBRYONIC ANTIGEN-RELATED CELL ADHESION MOLECULE 19"/>
    <property type="match status" value="1"/>
</dbReference>
<keyword evidence="2" id="KW-0325">Glycoprotein</keyword>
<dbReference type="SUPFAM" id="SSF48726">
    <property type="entry name" value="Immunoglobulin"/>
    <property type="match status" value="1"/>
</dbReference>
<dbReference type="GO" id="GO:1990782">
    <property type="term" value="F:protein tyrosine kinase binding"/>
    <property type="evidence" value="ECO:0007669"/>
    <property type="project" value="TreeGrafter"/>
</dbReference>
<dbReference type="OrthoDB" id="6353782at2759"/>
<dbReference type="EMBL" id="LZPO01097126">
    <property type="protein sequence ID" value="OBS64866.1"/>
    <property type="molecule type" value="Genomic_DNA"/>
</dbReference>
<dbReference type="GO" id="GO:0007165">
    <property type="term" value="P:signal transduction"/>
    <property type="evidence" value="ECO:0007669"/>
    <property type="project" value="TreeGrafter"/>
</dbReference>
<evidence type="ECO:0000259" key="5">
    <source>
        <dbReference type="Pfam" id="PF07686"/>
    </source>
</evidence>
<dbReference type="CDD" id="cd05774">
    <property type="entry name" value="IgV_CEACAM_D1"/>
    <property type="match status" value="1"/>
</dbReference>
<evidence type="ECO:0000313" key="7">
    <source>
        <dbReference type="Proteomes" id="UP000092124"/>
    </source>
</evidence>
<proteinExistence type="inferred from homology"/>
<comment type="caution">
    <text evidence="6">The sequence shown here is derived from an EMBL/GenBank/DDBJ whole genome shotgun (WGS) entry which is preliminary data.</text>
</comment>